<dbReference type="CDD" id="cd05403">
    <property type="entry name" value="NT_KNTase_like"/>
    <property type="match status" value="1"/>
</dbReference>
<dbReference type="PANTHER" id="PTHR33933:SF1">
    <property type="entry name" value="PROTEIN ADENYLYLTRANSFERASE MNTA-RELATED"/>
    <property type="match status" value="1"/>
</dbReference>
<gene>
    <name evidence="2" type="ORF">OM075_12910</name>
</gene>
<dbReference type="GO" id="GO:0016779">
    <property type="term" value="F:nucleotidyltransferase activity"/>
    <property type="evidence" value="ECO:0007669"/>
    <property type="project" value="InterPro"/>
</dbReference>
<dbReference type="Proteomes" id="UP001209229">
    <property type="component" value="Unassembled WGS sequence"/>
</dbReference>
<dbReference type="InterPro" id="IPR002934">
    <property type="entry name" value="Polymerase_NTP_transf_dom"/>
</dbReference>
<dbReference type="AlphaFoldDB" id="A0AAE3M5S6"/>
<reference evidence="2" key="1">
    <citation type="submission" date="2022-10" db="EMBL/GenBank/DDBJ databases">
        <authorList>
            <person name="Yu W.X."/>
        </authorList>
    </citation>
    <scope>NUCLEOTIDE SEQUENCE</scope>
    <source>
        <strain evidence="2">AAT</strain>
    </source>
</reference>
<dbReference type="PANTHER" id="PTHR33933">
    <property type="entry name" value="NUCLEOTIDYLTRANSFERASE"/>
    <property type="match status" value="1"/>
</dbReference>
<dbReference type="InterPro" id="IPR043519">
    <property type="entry name" value="NT_sf"/>
</dbReference>
<dbReference type="RefSeq" id="WP_301190939.1">
    <property type="nucleotide sequence ID" value="NZ_JAPDPJ010000028.1"/>
</dbReference>
<proteinExistence type="predicted"/>
<feature type="domain" description="Polymerase nucleotidyl transferase" evidence="1">
    <location>
        <begin position="9"/>
        <end position="60"/>
    </location>
</feature>
<evidence type="ECO:0000259" key="1">
    <source>
        <dbReference type="Pfam" id="PF01909"/>
    </source>
</evidence>
<sequence length="105" mass="12475">MDKNESIKQKIKQIVKEKAPKAEVYLYGSRARGTSTPESDWDILILLKRSKITDTEEREITYPLYDLEIDTGEVISPMIYTEEEWNNKYSVTPFYHNVMRERQQI</sequence>
<name>A0AAE3M5S6_9BACT</name>
<organism evidence="2 3">
    <name type="scientific">Plebeiibacterium sediminum</name>
    <dbReference type="NCBI Taxonomy" id="2992112"/>
    <lineage>
        <taxon>Bacteria</taxon>
        <taxon>Pseudomonadati</taxon>
        <taxon>Bacteroidota</taxon>
        <taxon>Bacteroidia</taxon>
        <taxon>Marinilabiliales</taxon>
        <taxon>Marinilabiliaceae</taxon>
        <taxon>Plebeiibacterium</taxon>
    </lineage>
</organism>
<dbReference type="EMBL" id="JAPDPJ010000028">
    <property type="protein sequence ID" value="MCW3787374.1"/>
    <property type="molecule type" value="Genomic_DNA"/>
</dbReference>
<accession>A0AAE3M5S6</accession>
<dbReference type="Pfam" id="PF01909">
    <property type="entry name" value="NTP_transf_2"/>
    <property type="match status" value="1"/>
</dbReference>
<evidence type="ECO:0000313" key="2">
    <source>
        <dbReference type="EMBL" id="MCW3787374.1"/>
    </source>
</evidence>
<keyword evidence="3" id="KW-1185">Reference proteome</keyword>
<dbReference type="InterPro" id="IPR052548">
    <property type="entry name" value="Type_VII_TA_antitoxin"/>
</dbReference>
<evidence type="ECO:0000313" key="3">
    <source>
        <dbReference type="Proteomes" id="UP001209229"/>
    </source>
</evidence>
<dbReference type="Gene3D" id="3.30.460.10">
    <property type="entry name" value="Beta Polymerase, domain 2"/>
    <property type="match status" value="1"/>
</dbReference>
<protein>
    <submittedName>
        <fullName evidence="2">Nucleotidyltransferase domain-containing protein</fullName>
    </submittedName>
</protein>
<comment type="caution">
    <text evidence="2">The sequence shown here is derived from an EMBL/GenBank/DDBJ whole genome shotgun (WGS) entry which is preliminary data.</text>
</comment>
<dbReference type="SUPFAM" id="SSF81301">
    <property type="entry name" value="Nucleotidyltransferase"/>
    <property type="match status" value="1"/>
</dbReference>